<reference evidence="4" key="1">
    <citation type="journal article" date="2013" name="Nat. Genet.">
        <title>The draft genomes of soft-shell turtle and green sea turtle yield insights into the development and evolution of the turtle-specific body plan.</title>
        <authorList>
            <person name="Wang Z."/>
            <person name="Pascual-Anaya J."/>
            <person name="Zadissa A."/>
            <person name="Li W."/>
            <person name="Niimura Y."/>
            <person name="Huang Z."/>
            <person name="Li C."/>
            <person name="White S."/>
            <person name="Xiong Z."/>
            <person name="Fang D."/>
            <person name="Wang B."/>
            <person name="Ming Y."/>
            <person name="Chen Y."/>
            <person name="Zheng Y."/>
            <person name="Kuraku S."/>
            <person name="Pignatelli M."/>
            <person name="Herrero J."/>
            <person name="Beal K."/>
            <person name="Nozawa M."/>
            <person name="Li Q."/>
            <person name="Wang J."/>
            <person name="Zhang H."/>
            <person name="Yu L."/>
            <person name="Shigenobu S."/>
            <person name="Wang J."/>
            <person name="Liu J."/>
            <person name="Flicek P."/>
            <person name="Searle S."/>
            <person name="Wang J."/>
            <person name="Kuratani S."/>
            <person name="Yin Y."/>
            <person name="Aken B."/>
            <person name="Zhang G."/>
            <person name="Irie N."/>
        </authorList>
    </citation>
    <scope>NUCLEOTIDE SEQUENCE [LARGE SCALE GENOMIC DNA]</scope>
</reference>
<dbReference type="GO" id="GO:0045121">
    <property type="term" value="C:membrane raft"/>
    <property type="evidence" value="ECO:0007669"/>
    <property type="project" value="InterPro"/>
</dbReference>
<feature type="domain" description="Myb/SANT-like DNA-binding" evidence="2">
    <location>
        <begin position="304"/>
        <end position="391"/>
    </location>
</feature>
<evidence type="ECO:0000313" key="4">
    <source>
        <dbReference type="Proteomes" id="UP000031443"/>
    </source>
</evidence>
<dbReference type="Pfam" id="PF15347">
    <property type="entry name" value="PAG"/>
    <property type="match status" value="1"/>
</dbReference>
<dbReference type="GO" id="GO:0050868">
    <property type="term" value="P:negative regulation of T cell activation"/>
    <property type="evidence" value="ECO:0007669"/>
    <property type="project" value="InterPro"/>
</dbReference>
<keyword evidence="4" id="KW-1185">Reference proteome</keyword>
<dbReference type="EMBL" id="KB476411">
    <property type="protein sequence ID" value="EMP42302.1"/>
    <property type="molecule type" value="Genomic_DNA"/>
</dbReference>
<organism evidence="3 4">
    <name type="scientific">Chelonia mydas</name>
    <name type="common">Green sea-turtle</name>
    <name type="synonym">Chelonia agassizi</name>
    <dbReference type="NCBI Taxonomy" id="8469"/>
    <lineage>
        <taxon>Eukaryota</taxon>
        <taxon>Metazoa</taxon>
        <taxon>Chordata</taxon>
        <taxon>Craniata</taxon>
        <taxon>Vertebrata</taxon>
        <taxon>Euteleostomi</taxon>
        <taxon>Archelosauria</taxon>
        <taxon>Testudinata</taxon>
        <taxon>Testudines</taxon>
        <taxon>Cryptodira</taxon>
        <taxon>Durocryptodira</taxon>
        <taxon>Americhelydia</taxon>
        <taxon>Chelonioidea</taxon>
        <taxon>Cheloniidae</taxon>
        <taxon>Chelonia</taxon>
    </lineage>
</organism>
<dbReference type="InterPro" id="IPR032748">
    <property type="entry name" value="PAG"/>
</dbReference>
<feature type="compositionally biased region" description="Polar residues" evidence="1">
    <location>
        <begin position="175"/>
        <end position="184"/>
    </location>
</feature>
<proteinExistence type="predicted"/>
<evidence type="ECO:0000256" key="1">
    <source>
        <dbReference type="SAM" id="MobiDB-lite"/>
    </source>
</evidence>
<dbReference type="PANTHER" id="PTHR16322">
    <property type="entry name" value="PHOSPHOPROTEIN ASSOCIATED WITH GLYCOSPHINGOLIPID-ENRICHED MICRODOMAINS 1"/>
    <property type="match status" value="1"/>
</dbReference>
<dbReference type="Proteomes" id="UP000031443">
    <property type="component" value="Unassembled WGS sequence"/>
</dbReference>
<sequence>MLSHSITSLAIDPLVSSDQNGGLSNGDVLSEDSTTACIQPYEEVQTSVSDLLDHQDPLGKSIKCHQSRELPRIPPNDAMETILSPRNIENDQGLGMEGPYEVLKDSSSQENIVEDCLYETVKEIKEVGVAANTERSCDSKPKCTPTVAEGLDQIPVCRTESAEYASVDRNKKSRQSTNSESPLGNTPDMEDEAPPPIPMKFLDENENVQEKGAEEEEEVTEGAGEPDKIGVRQCALLGATLKGYSEIAALSNQMHRPGIQEKAHELLNLISCLASVASSPAQLTMQSSSSQETMQSQNLRRAPAWTEWEVQDLIAVWGDESVLAELSSKRQNAKIFEKISNGMKDRGYNRDPQQCRVKIKELRQAYQKTREPNGCFGSEPQTCRFYDELHAVLGGAATTSPTLCFDSIQGVGGNTEAGFGGEEDDSSQQGSGETGFPNSQDLFITLDLDPVPPEPT</sequence>
<dbReference type="GO" id="GO:0042169">
    <property type="term" value="F:SH2 domain binding"/>
    <property type="evidence" value="ECO:0007669"/>
    <property type="project" value="TreeGrafter"/>
</dbReference>
<dbReference type="GO" id="GO:0035556">
    <property type="term" value="P:intracellular signal transduction"/>
    <property type="evidence" value="ECO:0007669"/>
    <property type="project" value="InterPro"/>
</dbReference>
<name>M7CM90_CHEMY</name>
<feature type="compositionally biased region" description="Polar residues" evidence="1">
    <location>
        <begin position="427"/>
        <end position="442"/>
    </location>
</feature>
<accession>M7CM90</accession>
<feature type="region of interest" description="Disordered" evidence="1">
    <location>
        <begin position="165"/>
        <end position="200"/>
    </location>
</feature>
<dbReference type="eggNOG" id="ENOG502QUCZ">
    <property type="taxonomic scope" value="Eukaryota"/>
</dbReference>
<dbReference type="AlphaFoldDB" id="M7CM90"/>
<evidence type="ECO:0000313" key="3">
    <source>
        <dbReference type="EMBL" id="EMP42302.1"/>
    </source>
</evidence>
<dbReference type="STRING" id="8469.M7CM90"/>
<feature type="region of interest" description="Disordered" evidence="1">
    <location>
        <begin position="414"/>
        <end position="456"/>
    </location>
</feature>
<dbReference type="Gene3D" id="1.10.10.60">
    <property type="entry name" value="Homeodomain-like"/>
    <property type="match status" value="1"/>
</dbReference>
<protein>
    <submittedName>
        <fullName evidence="3">Phosphoprotein associated with glycosphingolipid-enriched microdomains 1</fullName>
    </submittedName>
</protein>
<dbReference type="InterPro" id="IPR044822">
    <property type="entry name" value="Myb_DNA-bind_4"/>
</dbReference>
<evidence type="ECO:0000259" key="2">
    <source>
        <dbReference type="Pfam" id="PF13837"/>
    </source>
</evidence>
<dbReference type="PANTHER" id="PTHR16322:SF0">
    <property type="entry name" value="PHOSPHOPROTEIN ASSOCIATED WITH GLYCOSPHINGOLIPID-ENRICHED MICRODOMAINS 1"/>
    <property type="match status" value="1"/>
</dbReference>
<dbReference type="Pfam" id="PF13837">
    <property type="entry name" value="Myb_DNA-bind_4"/>
    <property type="match status" value="1"/>
</dbReference>
<gene>
    <name evidence="3" type="ORF">UY3_00464</name>
</gene>
<dbReference type="GO" id="GO:0005886">
    <property type="term" value="C:plasma membrane"/>
    <property type="evidence" value="ECO:0007669"/>
    <property type="project" value="InterPro"/>
</dbReference>
<dbReference type="FunFam" id="1.10.10.60:FF:000032">
    <property type="entry name" value="Zinc finger and SCAN domain-containing 20"/>
    <property type="match status" value="1"/>
</dbReference>